<proteinExistence type="predicted"/>
<dbReference type="AlphaFoldDB" id="A0A2X1XUX4"/>
<organism evidence="1 2">
    <name type="scientific">Peptoniphilus harei</name>
    <dbReference type="NCBI Taxonomy" id="54005"/>
    <lineage>
        <taxon>Bacteria</taxon>
        <taxon>Bacillati</taxon>
        <taxon>Bacillota</taxon>
        <taxon>Tissierellia</taxon>
        <taxon>Tissierellales</taxon>
        <taxon>Peptoniphilaceae</taxon>
        <taxon>Peptoniphilus</taxon>
    </lineage>
</organism>
<accession>A0A2X1XUX4</accession>
<name>A0A2X1XUX4_9FIRM</name>
<dbReference type="OrthoDB" id="1632179at2"/>
<sequence length="563" mass="65918">MEDKFLIKEKNRIKNIIWDGSMDYDSEPFITGQDISGNPDFYVNLIIGLSAKYFGSKSLEDLFSNWEYNLNRDKFDLFAVYLLEDFVYKKELSSRRVLTSLRETYAKKFSEDKYDLQRKNLALKENLFFDLQMKKINTILGKDYKLSPKREKIYNNLRLCCDTNENNVEERVLKIFRENLNYKENELLKFSPLKNFTFFDSMGFVKLERSNKPTIFGDFKNNKSSGLSGLLYSLAAKRRRERENFIEKNFGKSIYSEDQMKIIEEKYLFGAHKKSKLHFTRGLDNKDLSKEKLEESTIERHLLKFKKDKKFYDKEIKSLSKKIRVALSLQYGEEEVVTKRGRLVSRLAYKSMITERANIFSKKNLKPRSIMKVDLVLDASASLLEVESDIAIEAYIVSKSLENNDILNRVISYQSVGDYTVISILKDYGDKSDPQKIFRYKAMGWNRDGLFYRAYKNLIENINDNRLTIALTDAEPRDMRPLSSKNFFGSKKYSEEASLENTKLELDKLKKMGIHTSAILNSDKVDNAKFLFGSSYIKIKSVREIANVAGRFIQREIAYIEKK</sequence>
<protein>
    <submittedName>
        <fullName evidence="1">Nitric oxide reductase activation protein</fullName>
    </submittedName>
</protein>
<dbReference type="Proteomes" id="UP000250070">
    <property type="component" value="Unassembled WGS sequence"/>
</dbReference>
<evidence type="ECO:0000313" key="2">
    <source>
        <dbReference type="Proteomes" id="UP000250070"/>
    </source>
</evidence>
<dbReference type="EMBL" id="UATM01000032">
    <property type="protein sequence ID" value="SPY46890.1"/>
    <property type="molecule type" value="Genomic_DNA"/>
</dbReference>
<dbReference type="RefSeq" id="WP_112889589.1">
    <property type="nucleotide sequence ID" value="NZ_CP068103.1"/>
</dbReference>
<evidence type="ECO:0000313" key="1">
    <source>
        <dbReference type="EMBL" id="SPY46890.1"/>
    </source>
</evidence>
<gene>
    <name evidence="1" type="ORF">NCTC13076_00784</name>
</gene>
<dbReference type="GeneID" id="83862287"/>
<reference evidence="1 2" key="1">
    <citation type="submission" date="2018-06" db="EMBL/GenBank/DDBJ databases">
        <authorList>
            <consortium name="Pathogen Informatics"/>
            <person name="Doyle S."/>
        </authorList>
    </citation>
    <scope>NUCLEOTIDE SEQUENCE [LARGE SCALE GENOMIC DNA]</scope>
    <source>
        <strain evidence="1 2">NCTC13076</strain>
    </source>
</reference>